<dbReference type="SUPFAM" id="SSF54768">
    <property type="entry name" value="dsRNA-binding domain-like"/>
    <property type="match status" value="1"/>
</dbReference>
<dbReference type="GO" id="GO:1990904">
    <property type="term" value="C:ribonucleoprotein complex"/>
    <property type="evidence" value="ECO:0007669"/>
    <property type="project" value="UniProtKB-UniRule"/>
</dbReference>
<keyword evidence="3 6" id="KW-0687">Ribonucleoprotein</keyword>
<dbReference type="Gene3D" id="3.30.160.20">
    <property type="match status" value="1"/>
</dbReference>
<dbReference type="GO" id="GO:0005737">
    <property type="term" value="C:cytoplasm"/>
    <property type="evidence" value="ECO:0007669"/>
    <property type="project" value="UniProtKB-ARBA"/>
</dbReference>
<gene>
    <name evidence="9" type="ORF">COV24_01405</name>
</gene>
<evidence type="ECO:0000313" key="10">
    <source>
        <dbReference type="Proteomes" id="UP000230214"/>
    </source>
</evidence>
<dbReference type="PANTHER" id="PTHR48277">
    <property type="entry name" value="MITOCHONDRIAL RIBOSOMAL PROTEIN S5"/>
    <property type="match status" value="1"/>
</dbReference>
<dbReference type="Gene3D" id="3.30.230.10">
    <property type="match status" value="1"/>
</dbReference>
<dbReference type="InterPro" id="IPR014721">
    <property type="entry name" value="Ribsml_uS5_D2-typ_fold_subgr"/>
</dbReference>
<dbReference type="InterPro" id="IPR013810">
    <property type="entry name" value="Ribosomal_uS5_N"/>
</dbReference>
<keyword evidence="2 6" id="KW-0689">Ribosomal protein</keyword>
<evidence type="ECO:0000256" key="2">
    <source>
        <dbReference type="ARBA" id="ARBA00022980"/>
    </source>
</evidence>
<name>A0A2H0RCZ8_UNCKA</name>
<dbReference type="GO" id="GO:0005840">
    <property type="term" value="C:ribosome"/>
    <property type="evidence" value="ECO:0007669"/>
    <property type="project" value="UniProtKB-KW"/>
</dbReference>
<dbReference type="InterPro" id="IPR020568">
    <property type="entry name" value="Ribosomal_Su5_D2-typ_SF"/>
</dbReference>
<dbReference type="Pfam" id="PF03719">
    <property type="entry name" value="Ribosomal_S5_C"/>
    <property type="match status" value="1"/>
</dbReference>
<dbReference type="PANTHER" id="PTHR48277:SF1">
    <property type="entry name" value="MITOCHONDRIAL RIBOSOMAL PROTEIN S5"/>
    <property type="match status" value="1"/>
</dbReference>
<feature type="domain" description="S5 DRBM" evidence="8">
    <location>
        <begin position="7"/>
        <end position="70"/>
    </location>
</feature>
<dbReference type="InterPro" id="IPR005324">
    <property type="entry name" value="Ribosomal_uS5_C"/>
</dbReference>
<evidence type="ECO:0000256" key="1">
    <source>
        <dbReference type="ARBA" id="ARBA00008945"/>
    </source>
</evidence>
<comment type="similarity">
    <text evidence="1 7">Belongs to the universal ribosomal protein uS5 family.</text>
</comment>
<evidence type="ECO:0000256" key="3">
    <source>
        <dbReference type="ARBA" id="ARBA00023274"/>
    </source>
</evidence>
<evidence type="ECO:0000256" key="6">
    <source>
        <dbReference type="PROSITE-ProRule" id="PRU00268"/>
    </source>
</evidence>
<dbReference type="Pfam" id="PF00333">
    <property type="entry name" value="Ribosomal_S5"/>
    <property type="match status" value="1"/>
</dbReference>
<evidence type="ECO:0000256" key="7">
    <source>
        <dbReference type="RuleBase" id="RU003823"/>
    </source>
</evidence>
<protein>
    <recommendedName>
        <fullName evidence="4">Small ribosomal subunit protein uS5</fullName>
    </recommendedName>
    <alternativeName>
        <fullName evidence="5">30S ribosomal protein S5</fullName>
    </alternativeName>
</protein>
<dbReference type="GO" id="GO:0006412">
    <property type="term" value="P:translation"/>
    <property type="evidence" value="ECO:0007669"/>
    <property type="project" value="InterPro"/>
</dbReference>
<dbReference type="Proteomes" id="UP000230214">
    <property type="component" value="Unassembled WGS sequence"/>
</dbReference>
<evidence type="ECO:0000256" key="4">
    <source>
        <dbReference type="ARBA" id="ARBA00035255"/>
    </source>
</evidence>
<dbReference type="EMBL" id="PCXU01000013">
    <property type="protein sequence ID" value="PIR43695.1"/>
    <property type="molecule type" value="Genomic_DNA"/>
</dbReference>
<dbReference type="FunFam" id="3.30.230.10:FF:000002">
    <property type="entry name" value="30S ribosomal protein S5"/>
    <property type="match status" value="1"/>
</dbReference>
<dbReference type="InterPro" id="IPR000851">
    <property type="entry name" value="Ribosomal_uS5"/>
</dbReference>
<dbReference type="AlphaFoldDB" id="A0A2H0RCZ8"/>
<comment type="caution">
    <text evidence="9">The sequence shown here is derived from an EMBL/GenBank/DDBJ whole genome shotgun (WGS) entry which is preliminary data.</text>
</comment>
<sequence>MDTKGQLEESVIQVKRVSKKNAGGNRINFTALVVVGDKNGNVGYSKGKAPSLGDAIQKASAKARENMFSLNLKDGTIPYEARIKKGAAKLLLKPAPEGAGIIAGGSVRSVLELAGIRNISAKILGTGNKAANVKAVVELLKSLKLRK</sequence>
<proteinExistence type="inferred from homology"/>
<reference evidence="9 10" key="1">
    <citation type="submission" date="2017-09" db="EMBL/GenBank/DDBJ databases">
        <title>Depth-based differentiation of microbial function through sediment-hosted aquifers and enrichment of novel symbionts in the deep terrestrial subsurface.</title>
        <authorList>
            <person name="Probst A.J."/>
            <person name="Ladd B."/>
            <person name="Jarett J.K."/>
            <person name="Geller-Mcgrath D.E."/>
            <person name="Sieber C.M."/>
            <person name="Emerson J.B."/>
            <person name="Anantharaman K."/>
            <person name="Thomas B.C."/>
            <person name="Malmstrom R."/>
            <person name="Stieglmeier M."/>
            <person name="Klingl A."/>
            <person name="Woyke T."/>
            <person name="Ryan C.M."/>
            <person name="Banfield J.F."/>
        </authorList>
    </citation>
    <scope>NUCLEOTIDE SEQUENCE [LARGE SCALE GENOMIC DNA]</scope>
    <source>
        <strain evidence="9">CG10_big_fil_rev_8_21_14_0_10_32_10</strain>
    </source>
</reference>
<evidence type="ECO:0000313" key="9">
    <source>
        <dbReference type="EMBL" id="PIR43695.1"/>
    </source>
</evidence>
<accession>A0A2H0RCZ8</accession>
<dbReference type="GO" id="GO:0003723">
    <property type="term" value="F:RNA binding"/>
    <property type="evidence" value="ECO:0007669"/>
    <property type="project" value="InterPro"/>
</dbReference>
<organism evidence="9 10">
    <name type="scientific">candidate division WWE3 bacterium CG10_big_fil_rev_8_21_14_0_10_32_10</name>
    <dbReference type="NCBI Taxonomy" id="1975090"/>
    <lineage>
        <taxon>Bacteria</taxon>
        <taxon>Katanobacteria</taxon>
    </lineage>
</organism>
<dbReference type="PROSITE" id="PS50881">
    <property type="entry name" value="S5_DSRBD"/>
    <property type="match status" value="1"/>
</dbReference>
<evidence type="ECO:0000256" key="5">
    <source>
        <dbReference type="ARBA" id="ARBA00035519"/>
    </source>
</evidence>
<dbReference type="GO" id="GO:0003735">
    <property type="term" value="F:structural constituent of ribosome"/>
    <property type="evidence" value="ECO:0007669"/>
    <property type="project" value="UniProtKB-UniRule"/>
</dbReference>
<dbReference type="SUPFAM" id="SSF54211">
    <property type="entry name" value="Ribosomal protein S5 domain 2-like"/>
    <property type="match status" value="1"/>
</dbReference>
<evidence type="ECO:0000259" key="8">
    <source>
        <dbReference type="PROSITE" id="PS50881"/>
    </source>
</evidence>